<comment type="caution">
    <text evidence="3">The sequence shown here is derived from an EMBL/GenBank/DDBJ whole genome shotgun (WGS) entry which is preliminary data.</text>
</comment>
<gene>
    <name evidence="3" type="ORF">R1flu_015518</name>
</gene>
<organism evidence="3 4">
    <name type="scientific">Riccia fluitans</name>
    <dbReference type="NCBI Taxonomy" id="41844"/>
    <lineage>
        <taxon>Eukaryota</taxon>
        <taxon>Viridiplantae</taxon>
        <taxon>Streptophyta</taxon>
        <taxon>Embryophyta</taxon>
        <taxon>Marchantiophyta</taxon>
        <taxon>Marchantiopsida</taxon>
        <taxon>Marchantiidae</taxon>
        <taxon>Marchantiales</taxon>
        <taxon>Ricciaceae</taxon>
        <taxon>Riccia</taxon>
    </lineage>
</organism>
<accession>A0ABD1YN08</accession>
<evidence type="ECO:0000313" key="3">
    <source>
        <dbReference type="EMBL" id="KAL2630832.1"/>
    </source>
</evidence>
<dbReference type="AlphaFoldDB" id="A0ABD1YN08"/>
<dbReference type="Proteomes" id="UP001605036">
    <property type="component" value="Unassembled WGS sequence"/>
</dbReference>
<dbReference type="Gene3D" id="1.10.287.1490">
    <property type="match status" value="1"/>
</dbReference>
<dbReference type="EMBL" id="JBHFFA010000004">
    <property type="protein sequence ID" value="KAL2630832.1"/>
    <property type="molecule type" value="Genomic_DNA"/>
</dbReference>
<sequence>MAPLPRERQEIKPPVPRFNHASSPRKSASSSGNLPADASSSRISASSFENLPPDIVHVIRVCHTEPTGEDHEKLEPMIEKAAASEKEVFSRVAMLRNTERDVTERQDKLFEELSKLDTEERELMQKVSLVQRQKKCVESSIRSLQDEVTECRSLLARKETELNEARKQLDGFRNIYGSRLKDYVANVKRVERERQKFIHLLD</sequence>
<feature type="coiled-coil region" evidence="1">
    <location>
        <begin position="141"/>
        <end position="175"/>
    </location>
</feature>
<feature type="region of interest" description="Disordered" evidence="2">
    <location>
        <begin position="1"/>
        <end position="46"/>
    </location>
</feature>
<proteinExistence type="predicted"/>
<keyword evidence="1" id="KW-0175">Coiled coil</keyword>
<evidence type="ECO:0000313" key="4">
    <source>
        <dbReference type="Proteomes" id="UP001605036"/>
    </source>
</evidence>
<feature type="compositionally biased region" description="Low complexity" evidence="2">
    <location>
        <begin position="22"/>
        <end position="46"/>
    </location>
</feature>
<keyword evidence="4" id="KW-1185">Reference proteome</keyword>
<evidence type="ECO:0000256" key="1">
    <source>
        <dbReference type="SAM" id="Coils"/>
    </source>
</evidence>
<reference evidence="3 4" key="1">
    <citation type="submission" date="2024-09" db="EMBL/GenBank/DDBJ databases">
        <title>Chromosome-scale assembly of Riccia fluitans.</title>
        <authorList>
            <person name="Paukszto L."/>
            <person name="Sawicki J."/>
            <person name="Karawczyk K."/>
            <person name="Piernik-Szablinska J."/>
            <person name="Szczecinska M."/>
            <person name="Mazdziarz M."/>
        </authorList>
    </citation>
    <scope>NUCLEOTIDE SEQUENCE [LARGE SCALE GENOMIC DNA]</scope>
    <source>
        <strain evidence="3">Rf_01</strain>
        <tissue evidence="3">Aerial parts of the thallus</tissue>
    </source>
</reference>
<feature type="compositionally biased region" description="Basic and acidic residues" evidence="2">
    <location>
        <begin position="1"/>
        <end position="11"/>
    </location>
</feature>
<name>A0ABD1YN08_9MARC</name>
<protein>
    <submittedName>
        <fullName evidence="3">Uncharacterized protein</fullName>
    </submittedName>
</protein>
<evidence type="ECO:0000256" key="2">
    <source>
        <dbReference type="SAM" id="MobiDB-lite"/>
    </source>
</evidence>